<comment type="caution">
    <text evidence="1">The sequence shown here is derived from an EMBL/GenBank/DDBJ whole genome shotgun (WGS) entry which is preliminary data.</text>
</comment>
<dbReference type="Proteomes" id="UP001239111">
    <property type="component" value="Chromosome 4"/>
</dbReference>
<reference evidence="1" key="1">
    <citation type="submission" date="2023-04" db="EMBL/GenBank/DDBJ databases">
        <title>A chromosome-level genome assembly of the parasitoid wasp Eretmocerus hayati.</title>
        <authorList>
            <person name="Zhong Y."/>
            <person name="Liu S."/>
            <person name="Liu Y."/>
        </authorList>
    </citation>
    <scope>NUCLEOTIDE SEQUENCE</scope>
    <source>
        <strain evidence="1">ZJU_SS_LIU_2023</strain>
    </source>
</reference>
<dbReference type="EMBL" id="CM056744">
    <property type="protein sequence ID" value="KAJ8666061.1"/>
    <property type="molecule type" value="Genomic_DNA"/>
</dbReference>
<gene>
    <name evidence="1" type="ORF">QAD02_007723</name>
</gene>
<evidence type="ECO:0000313" key="2">
    <source>
        <dbReference type="Proteomes" id="UP001239111"/>
    </source>
</evidence>
<accession>A0ACC2N587</accession>
<protein>
    <submittedName>
        <fullName evidence="1">Uncharacterized protein</fullName>
    </submittedName>
</protein>
<name>A0ACC2N587_9HYME</name>
<organism evidence="1 2">
    <name type="scientific">Eretmocerus hayati</name>
    <dbReference type="NCBI Taxonomy" id="131215"/>
    <lineage>
        <taxon>Eukaryota</taxon>
        <taxon>Metazoa</taxon>
        <taxon>Ecdysozoa</taxon>
        <taxon>Arthropoda</taxon>
        <taxon>Hexapoda</taxon>
        <taxon>Insecta</taxon>
        <taxon>Pterygota</taxon>
        <taxon>Neoptera</taxon>
        <taxon>Endopterygota</taxon>
        <taxon>Hymenoptera</taxon>
        <taxon>Apocrita</taxon>
        <taxon>Proctotrupomorpha</taxon>
        <taxon>Chalcidoidea</taxon>
        <taxon>Aphelinidae</taxon>
        <taxon>Aphelininae</taxon>
        <taxon>Eretmocerus</taxon>
    </lineage>
</organism>
<evidence type="ECO:0000313" key="1">
    <source>
        <dbReference type="EMBL" id="KAJ8666061.1"/>
    </source>
</evidence>
<sequence length="253" mass="29056">MPVLKYLQNQHIEATIEDAGRIEEIDVVEDDGMEEVANYLRNVNLNDGEEPADFQRARPRNFWEFIERGTWSEPIRIPVDKNRGEVLLMNLKFALANNLSWNDIVYGDHWYYVVNERVRVPGVISDIYDGQVYIDSVDAMPEEDKHSYITGSVCADGAEKFKNSRSSAWPVYYQINELPRQARMKHQVLAGLYHHKKKPNLALFLDPSVDMMNRLTQTGIVCTIRGEQRRIKPYVNSACFDAAARAPGQGVHQ</sequence>
<proteinExistence type="predicted"/>
<keyword evidence="2" id="KW-1185">Reference proteome</keyword>